<dbReference type="Proteomes" id="UP001589609">
    <property type="component" value="Unassembled WGS sequence"/>
</dbReference>
<sequence length="142" mass="16510">MNQDKPMKTEKNLSIIQKLKTWAKNLKKQLLVLYLAYRDERVSWYAKLFTMLVVAYAFSPIDFIPDFIPILGYLDDVILVPLGVSLALKLIPKEVLEDCKKKVEERQTTSKPKNWVTGVIIIAIWILVFIWVGKLVLSYMNH</sequence>
<feature type="transmembrane region" description="Helical" evidence="5">
    <location>
        <begin position="44"/>
        <end position="64"/>
    </location>
</feature>
<evidence type="ECO:0000256" key="3">
    <source>
        <dbReference type="ARBA" id="ARBA00022989"/>
    </source>
</evidence>
<keyword evidence="3 5" id="KW-1133">Transmembrane helix</keyword>
<comment type="subcellular location">
    <subcellularLocation>
        <location evidence="1">Endomembrane system</location>
        <topology evidence="1">Multi-pass membrane protein</topology>
    </subcellularLocation>
</comment>
<keyword evidence="4 5" id="KW-0472">Membrane</keyword>
<gene>
    <name evidence="7" type="ORF">ACFFMS_30330</name>
</gene>
<evidence type="ECO:0000313" key="7">
    <source>
        <dbReference type="EMBL" id="MFB9762526.1"/>
    </source>
</evidence>
<evidence type="ECO:0000256" key="2">
    <source>
        <dbReference type="ARBA" id="ARBA00022692"/>
    </source>
</evidence>
<evidence type="ECO:0000256" key="1">
    <source>
        <dbReference type="ARBA" id="ARBA00004127"/>
    </source>
</evidence>
<evidence type="ECO:0000259" key="6">
    <source>
        <dbReference type="Pfam" id="PF06803"/>
    </source>
</evidence>
<accession>A0ABV5WPH8</accession>
<evidence type="ECO:0000313" key="8">
    <source>
        <dbReference type="Proteomes" id="UP001589609"/>
    </source>
</evidence>
<organism evidence="7 8">
    <name type="scientific">Ectobacillus funiculus</name>
    <dbReference type="NCBI Taxonomy" id="137993"/>
    <lineage>
        <taxon>Bacteria</taxon>
        <taxon>Bacillati</taxon>
        <taxon>Bacillota</taxon>
        <taxon>Bacilli</taxon>
        <taxon>Bacillales</taxon>
        <taxon>Bacillaceae</taxon>
        <taxon>Ectobacillus</taxon>
    </lineage>
</organism>
<evidence type="ECO:0000256" key="4">
    <source>
        <dbReference type="ARBA" id="ARBA00023136"/>
    </source>
</evidence>
<keyword evidence="8" id="KW-1185">Reference proteome</keyword>
<feature type="transmembrane region" description="Helical" evidence="5">
    <location>
        <begin position="112"/>
        <end position="132"/>
    </location>
</feature>
<dbReference type="InterPro" id="IPR010652">
    <property type="entry name" value="DUF1232"/>
</dbReference>
<evidence type="ECO:0000256" key="5">
    <source>
        <dbReference type="SAM" id="Phobius"/>
    </source>
</evidence>
<reference evidence="7 8" key="1">
    <citation type="submission" date="2024-09" db="EMBL/GenBank/DDBJ databases">
        <authorList>
            <person name="Sun Q."/>
            <person name="Mori K."/>
        </authorList>
    </citation>
    <scope>NUCLEOTIDE SEQUENCE [LARGE SCALE GENOMIC DNA]</scope>
    <source>
        <strain evidence="7 8">JCM 11201</strain>
    </source>
</reference>
<comment type="caution">
    <text evidence="7">The sequence shown here is derived from an EMBL/GenBank/DDBJ whole genome shotgun (WGS) entry which is preliminary data.</text>
</comment>
<dbReference type="Pfam" id="PF06803">
    <property type="entry name" value="DUF1232"/>
    <property type="match status" value="1"/>
</dbReference>
<dbReference type="RefSeq" id="WP_379952427.1">
    <property type="nucleotide sequence ID" value="NZ_JBHMAF010000198.1"/>
</dbReference>
<name>A0ABV5WPH8_9BACI</name>
<protein>
    <submittedName>
        <fullName evidence="7">YkvA family protein</fullName>
    </submittedName>
</protein>
<keyword evidence="2 5" id="KW-0812">Transmembrane</keyword>
<dbReference type="EMBL" id="JBHMAF010000198">
    <property type="protein sequence ID" value="MFB9762526.1"/>
    <property type="molecule type" value="Genomic_DNA"/>
</dbReference>
<proteinExistence type="predicted"/>
<feature type="domain" description="DUF1232" evidence="6">
    <location>
        <begin position="46"/>
        <end position="82"/>
    </location>
</feature>